<name>A0A6A5UFZ4_9PLEO</name>
<gene>
    <name evidence="1" type="ORF">CC80DRAFT_543205</name>
</gene>
<keyword evidence="2" id="KW-1185">Reference proteome</keyword>
<dbReference type="Proteomes" id="UP000800035">
    <property type="component" value="Unassembled WGS sequence"/>
</dbReference>
<reference evidence="1" key="1">
    <citation type="journal article" date="2020" name="Stud. Mycol.">
        <title>101 Dothideomycetes genomes: a test case for predicting lifestyles and emergence of pathogens.</title>
        <authorList>
            <person name="Haridas S."/>
            <person name="Albert R."/>
            <person name="Binder M."/>
            <person name="Bloem J."/>
            <person name="Labutti K."/>
            <person name="Salamov A."/>
            <person name="Andreopoulos B."/>
            <person name="Baker S."/>
            <person name="Barry K."/>
            <person name="Bills G."/>
            <person name="Bluhm B."/>
            <person name="Cannon C."/>
            <person name="Castanera R."/>
            <person name="Culley D."/>
            <person name="Daum C."/>
            <person name="Ezra D."/>
            <person name="Gonzalez J."/>
            <person name="Henrissat B."/>
            <person name="Kuo A."/>
            <person name="Liang C."/>
            <person name="Lipzen A."/>
            <person name="Lutzoni F."/>
            <person name="Magnuson J."/>
            <person name="Mondo S."/>
            <person name="Nolan M."/>
            <person name="Ohm R."/>
            <person name="Pangilinan J."/>
            <person name="Park H.-J."/>
            <person name="Ramirez L."/>
            <person name="Alfaro M."/>
            <person name="Sun H."/>
            <person name="Tritt A."/>
            <person name="Yoshinaga Y."/>
            <person name="Zwiers L.-H."/>
            <person name="Turgeon B."/>
            <person name="Goodwin S."/>
            <person name="Spatafora J."/>
            <person name="Crous P."/>
            <person name="Grigoriev I."/>
        </authorList>
    </citation>
    <scope>NUCLEOTIDE SEQUENCE</scope>
    <source>
        <strain evidence="1">CBS 675.92</strain>
    </source>
</reference>
<organism evidence="1 2">
    <name type="scientific">Byssothecium circinans</name>
    <dbReference type="NCBI Taxonomy" id="147558"/>
    <lineage>
        <taxon>Eukaryota</taxon>
        <taxon>Fungi</taxon>
        <taxon>Dikarya</taxon>
        <taxon>Ascomycota</taxon>
        <taxon>Pezizomycotina</taxon>
        <taxon>Dothideomycetes</taxon>
        <taxon>Pleosporomycetidae</taxon>
        <taxon>Pleosporales</taxon>
        <taxon>Massarineae</taxon>
        <taxon>Massarinaceae</taxon>
        <taxon>Byssothecium</taxon>
    </lineage>
</organism>
<accession>A0A6A5UFZ4</accession>
<dbReference type="AlphaFoldDB" id="A0A6A5UFZ4"/>
<sequence>MPTPNSRQNSRPMRPLRTRTRKIFRRKDEENAKNVHSRTVRVTNLPSHEHRYLNDMMVDEYDIEGYTAVFIVENSSALVRFKTEFEAVLFASKWNGTYVKARTLYAERAPDAEIKSWIEAEKQEIDFVWPGPSEALTVGEGYGLFGIGLCFELRVSMVVEPAISEVSIGDEDAVDRGTFYVRDEMSKIGHGLSQGDGFVIVLGRKRWSGFKGRMDYIQSTFTGFLLGIKIV</sequence>
<dbReference type="EMBL" id="ML976980">
    <property type="protein sequence ID" value="KAF1961836.1"/>
    <property type="molecule type" value="Genomic_DNA"/>
</dbReference>
<protein>
    <submittedName>
        <fullName evidence="1">Uncharacterized protein</fullName>
    </submittedName>
</protein>
<proteinExistence type="predicted"/>
<evidence type="ECO:0000313" key="2">
    <source>
        <dbReference type="Proteomes" id="UP000800035"/>
    </source>
</evidence>
<evidence type="ECO:0000313" key="1">
    <source>
        <dbReference type="EMBL" id="KAF1961836.1"/>
    </source>
</evidence>